<dbReference type="NCBIfam" id="TIGR01382">
    <property type="entry name" value="PfpI"/>
    <property type="match status" value="1"/>
</dbReference>
<dbReference type="InterPro" id="IPR002818">
    <property type="entry name" value="DJ-1/PfpI"/>
</dbReference>
<dbReference type="Pfam" id="PF01965">
    <property type="entry name" value="DJ-1_PfpI"/>
    <property type="match status" value="1"/>
</dbReference>
<feature type="domain" description="DJ-1/PfpI" evidence="2">
    <location>
        <begin position="6"/>
        <end position="174"/>
    </location>
</feature>
<dbReference type="CDD" id="cd03134">
    <property type="entry name" value="GATase1_PfpI_like"/>
    <property type="match status" value="1"/>
</dbReference>
<dbReference type="AlphaFoldDB" id="A0A0F9KE63"/>
<dbReference type="SUPFAM" id="SSF52317">
    <property type="entry name" value="Class I glutamine amidotransferase-like"/>
    <property type="match status" value="1"/>
</dbReference>
<comment type="caution">
    <text evidence="3">The sequence shown here is derived from an EMBL/GenBank/DDBJ whole genome shotgun (WGS) entry which is preliminary data.</text>
</comment>
<evidence type="ECO:0000259" key="2">
    <source>
        <dbReference type="Pfam" id="PF01965"/>
    </source>
</evidence>
<gene>
    <name evidence="3" type="ORF">LCGC14_1645590</name>
</gene>
<reference evidence="3" key="1">
    <citation type="journal article" date="2015" name="Nature">
        <title>Complex archaea that bridge the gap between prokaryotes and eukaryotes.</title>
        <authorList>
            <person name="Spang A."/>
            <person name="Saw J.H."/>
            <person name="Jorgensen S.L."/>
            <person name="Zaremba-Niedzwiedzka K."/>
            <person name="Martijn J."/>
            <person name="Lind A.E."/>
            <person name="van Eijk R."/>
            <person name="Schleper C."/>
            <person name="Guy L."/>
            <person name="Ettema T.J."/>
        </authorList>
    </citation>
    <scope>NUCLEOTIDE SEQUENCE</scope>
</reference>
<sequence>MKLENKNIAILATDGFEKSELFEPLEKLKAEGATVHIVSPELGSIKSWDVDDWGETVEVDKKLSEVKADDYHSLVLPGGVINPDKLRINDTALDFIRAFFKAGKPVAAICHAPWLLISAGVIENRKVTSFKSIKQDVINAGAKWMDKEVVCDQALVTSRNPDDLPAFIDKIIEEIREGKHEGQVVDA</sequence>
<name>A0A0F9KE63_9ZZZZ</name>
<accession>A0A0F9KE63</accession>
<protein>
    <recommendedName>
        <fullName evidence="2">DJ-1/PfpI domain-containing protein</fullName>
    </recommendedName>
</protein>
<dbReference type="InterPro" id="IPR029062">
    <property type="entry name" value="Class_I_gatase-like"/>
</dbReference>
<comment type="similarity">
    <text evidence="1">Belongs to the peptidase C56 family.</text>
</comment>
<organism evidence="3">
    <name type="scientific">marine sediment metagenome</name>
    <dbReference type="NCBI Taxonomy" id="412755"/>
    <lineage>
        <taxon>unclassified sequences</taxon>
        <taxon>metagenomes</taxon>
        <taxon>ecological metagenomes</taxon>
    </lineage>
</organism>
<dbReference type="PROSITE" id="PS51276">
    <property type="entry name" value="PEPTIDASE_C56_PFPI"/>
    <property type="match status" value="1"/>
</dbReference>
<dbReference type="PANTHER" id="PTHR42733">
    <property type="entry name" value="DJ-1 PROTEIN"/>
    <property type="match status" value="1"/>
</dbReference>
<dbReference type="PANTHER" id="PTHR42733:SF12">
    <property type="entry name" value="PROTEINASE"/>
    <property type="match status" value="1"/>
</dbReference>
<dbReference type="EMBL" id="LAZR01013768">
    <property type="protein sequence ID" value="KKM20428.1"/>
    <property type="molecule type" value="Genomic_DNA"/>
</dbReference>
<dbReference type="InterPro" id="IPR006286">
    <property type="entry name" value="C56_PfpI-like"/>
</dbReference>
<proteinExistence type="inferred from homology"/>
<evidence type="ECO:0000256" key="1">
    <source>
        <dbReference type="ARBA" id="ARBA00008542"/>
    </source>
</evidence>
<dbReference type="Gene3D" id="3.40.50.880">
    <property type="match status" value="1"/>
</dbReference>
<evidence type="ECO:0000313" key="3">
    <source>
        <dbReference type="EMBL" id="KKM20428.1"/>
    </source>
</evidence>